<dbReference type="OrthoDB" id="619142at2759"/>
<reference evidence="3" key="1">
    <citation type="journal article" date="2013" name="Nat. Genet.">
        <title>The Capsella rubella genome and the genomic consequences of rapid mating system evolution.</title>
        <authorList>
            <person name="Slotte T."/>
            <person name="Hazzouri K.M."/>
            <person name="Agren J.A."/>
            <person name="Koenig D."/>
            <person name="Maumus F."/>
            <person name="Guo Y.L."/>
            <person name="Steige K."/>
            <person name="Platts A.E."/>
            <person name="Escobar J.S."/>
            <person name="Newman L.K."/>
            <person name="Wang W."/>
            <person name="Mandakova T."/>
            <person name="Vello E."/>
            <person name="Smith L.M."/>
            <person name="Henz S.R."/>
            <person name="Steffen J."/>
            <person name="Takuno S."/>
            <person name="Brandvain Y."/>
            <person name="Coop G."/>
            <person name="Andolfatto P."/>
            <person name="Hu T.T."/>
            <person name="Blanchette M."/>
            <person name="Clark R.M."/>
            <person name="Quesneville H."/>
            <person name="Nordborg M."/>
            <person name="Gaut B.S."/>
            <person name="Lysak M.A."/>
            <person name="Jenkins J."/>
            <person name="Grimwood J."/>
            <person name="Chapman J."/>
            <person name="Prochnik S."/>
            <person name="Shu S."/>
            <person name="Rokhsar D."/>
            <person name="Schmutz J."/>
            <person name="Weigel D."/>
            <person name="Wright S.I."/>
        </authorList>
    </citation>
    <scope>NUCLEOTIDE SEQUENCE [LARGE SCALE GENOMIC DNA]</scope>
    <source>
        <strain evidence="3">cv. Monte Gargano</strain>
    </source>
</reference>
<proteinExistence type="predicted"/>
<evidence type="ECO:0000313" key="3">
    <source>
        <dbReference type="Proteomes" id="UP000029121"/>
    </source>
</evidence>
<dbReference type="EMBL" id="KB870808">
    <property type="protein sequence ID" value="EOA26583.1"/>
    <property type="molecule type" value="Genomic_DNA"/>
</dbReference>
<dbReference type="InterPro" id="IPR037490">
    <property type="entry name" value="WAP"/>
</dbReference>
<organism evidence="2 3">
    <name type="scientific">Capsella rubella</name>
    <dbReference type="NCBI Taxonomy" id="81985"/>
    <lineage>
        <taxon>Eukaryota</taxon>
        <taxon>Viridiplantae</taxon>
        <taxon>Streptophyta</taxon>
        <taxon>Embryophyta</taxon>
        <taxon>Tracheophyta</taxon>
        <taxon>Spermatophyta</taxon>
        <taxon>Magnoliopsida</taxon>
        <taxon>eudicotyledons</taxon>
        <taxon>Gunneridae</taxon>
        <taxon>Pentapetalae</taxon>
        <taxon>rosids</taxon>
        <taxon>malvids</taxon>
        <taxon>Brassicales</taxon>
        <taxon>Brassicaceae</taxon>
        <taxon>Camelineae</taxon>
        <taxon>Capsella</taxon>
    </lineage>
</organism>
<feature type="coiled-coil region" evidence="1">
    <location>
        <begin position="615"/>
        <end position="699"/>
    </location>
</feature>
<dbReference type="Proteomes" id="UP000029121">
    <property type="component" value="Unassembled WGS sequence"/>
</dbReference>
<dbReference type="eggNOG" id="ENOG502QPVR">
    <property type="taxonomic scope" value="Eukaryota"/>
</dbReference>
<feature type="coiled-coil region" evidence="1">
    <location>
        <begin position="426"/>
        <end position="467"/>
    </location>
</feature>
<dbReference type="EMBL" id="KB870808">
    <property type="protein sequence ID" value="EOA26582.1"/>
    <property type="molecule type" value="Genomic_DNA"/>
</dbReference>
<dbReference type="STRING" id="81985.R0FUK4"/>
<dbReference type="PANTHER" id="PTHR33883">
    <property type="entry name" value="WPP DOMAIN-ASSOCIATED PROTEIN"/>
    <property type="match status" value="1"/>
</dbReference>
<gene>
    <name evidence="2" type="ORF">CARUB_v10022643mg</name>
</gene>
<dbReference type="KEGG" id="crb:17888205"/>
<protein>
    <submittedName>
        <fullName evidence="2">Uncharacterized protein</fullName>
    </submittedName>
</protein>
<keyword evidence="1" id="KW-0175">Coiled coil</keyword>
<sequence>MEEEVVMAENGSLEFHDDSLSSSLVEIDGLLKENENPDVDFLEDLDSYWEDINDRLTISRAVSDSIIRGMVTAIESEAAEKLALKDLELSRIKERLLLYHVGSEDNESPLMHDKACLDNSDELAQGSLSSLKTEARKQLMMLVQELTNLREFIHINGSGATVDKKLGLDSSTHDTRSKTVDKMLDSLKSILETVVKRRNDMELPSSWQQEHDCRKEIETAVVTSFVRSLKDEYEQKLLDQKAEFGGNRSVILGNIKEITGLRQELEAIRKTFLDHENGDIDAGEEGDRKRVEQLHRKMSGSLNSVSSVWENGKHEESSVGLIPEHSETLKHMSHDELISHFKTEMNKMKRDHDYKIQDMTEQCFTFKRKYLNLKERGPFSFVGKDKELEALKKKIPFVISKLDKILMEDEKLVSEGKNDADFKCRLDSLLLENRQLKDSLSDAAEKMSQLSQVEADHQELIQKLESDVVDSRVETFICEDVYGCYVTELLSQIKYAKQETDLEHSMLRKAYELILEDLASKEARESNDEFEDSCVESVMMEECCSVIYKEALKEAHKKIVELNMYVTEKEATLRSEMAGKEKLIEEIHRLECLVKEKDNFVQTAENNLATEINKFELVSQQINSLQSQIEQQQTEIQDKNKALRVVELEKVEVYETKISNLREELELARESLKEIKYEKSKTEEKLSATKAEKETLEKQLLSLDLVVPRKLIKGFDILEGLIAEKTQKTNFRLKNMQSQLSDLSHQINEVQGKASSYKQRLEKKCCDLQKAEAEVDLLGDEVETLLDLLEKIYIALDHYSPILKHYPGIIEILKLVRRELSGESKRPLN</sequence>
<keyword evidence="3" id="KW-1185">Reference proteome</keyword>
<feature type="coiled-coil region" evidence="1">
    <location>
        <begin position="733"/>
        <end position="788"/>
    </location>
</feature>
<name>R0FUK4_9BRAS</name>
<evidence type="ECO:0000313" key="2">
    <source>
        <dbReference type="EMBL" id="EOA26582.1"/>
    </source>
</evidence>
<dbReference type="PANTHER" id="PTHR33883:SF10">
    <property type="entry name" value="WPP DOMAIN-ASSOCIATED PROTEIN"/>
    <property type="match status" value="1"/>
</dbReference>
<dbReference type="AlphaFoldDB" id="R0FUK4"/>
<accession>R0FUK4</accession>
<reference evidence="2" key="2">
    <citation type="journal article" date="2013" name="Nat. Genet.">
        <title>Genome sequencing of Capsella rubella.</title>
        <authorList>
            <person name="Schmutz J."/>
            <person name="Prochnik S."/>
            <person name="Nordborg M."/>
            <person name="Weigel D."/>
            <person name="Rokhsar D."/>
            <person name="Wright S."/>
        </authorList>
    </citation>
    <scope>NUCLEOTIDE SEQUENCE</scope>
</reference>
<evidence type="ECO:0000256" key="1">
    <source>
        <dbReference type="SAM" id="Coils"/>
    </source>
</evidence>